<dbReference type="EMBL" id="MSFN02000004">
    <property type="protein sequence ID" value="PTU21002.1"/>
    <property type="molecule type" value="Genomic_DNA"/>
</dbReference>
<dbReference type="GeneID" id="63816841"/>
<accession>A0A2T5LXI5</accession>
<comment type="caution">
    <text evidence="1">The sequence shown here is derived from an EMBL/GenBank/DDBJ whole genome shotgun (WGS) entry which is preliminary data.</text>
</comment>
<name>A0A2T5LXI5_9EURO</name>
<evidence type="ECO:0000313" key="2">
    <source>
        <dbReference type="Proteomes" id="UP000244073"/>
    </source>
</evidence>
<dbReference type="AlphaFoldDB" id="A0A2T5LXI5"/>
<proteinExistence type="predicted"/>
<reference evidence="1 2" key="1">
    <citation type="journal article" date="2018" name="Proc. Natl. Acad. Sci. U.S.A.">
        <title>Linking secondary metabolites to gene clusters through genome sequencing of six diverse Aspergillus species.</title>
        <authorList>
            <person name="Kaerboelling I."/>
            <person name="Vesth T.C."/>
            <person name="Frisvad J.C."/>
            <person name="Nybo J.L."/>
            <person name="Theobald S."/>
            <person name="Kuo A."/>
            <person name="Bowyer P."/>
            <person name="Matsuda Y."/>
            <person name="Mondo S."/>
            <person name="Lyhne E.K."/>
            <person name="Kogle M.E."/>
            <person name="Clum A."/>
            <person name="Lipzen A."/>
            <person name="Salamov A."/>
            <person name="Ngan C.Y."/>
            <person name="Daum C."/>
            <person name="Chiniquy J."/>
            <person name="Barry K."/>
            <person name="LaButti K."/>
            <person name="Haridas S."/>
            <person name="Simmons B.A."/>
            <person name="Magnuson J.K."/>
            <person name="Mortensen U.H."/>
            <person name="Larsen T.O."/>
            <person name="Grigoriev I.V."/>
            <person name="Baker S.E."/>
            <person name="Andersen M.R."/>
        </authorList>
    </citation>
    <scope>NUCLEOTIDE SEQUENCE [LARGE SCALE GENOMIC DNA]</scope>
    <source>
        <strain evidence="1 2">IBT 24754</strain>
    </source>
</reference>
<organism evidence="1 2">
    <name type="scientific">Aspergillus ochraceoroseus IBT 24754</name>
    <dbReference type="NCBI Taxonomy" id="1392256"/>
    <lineage>
        <taxon>Eukaryota</taxon>
        <taxon>Fungi</taxon>
        <taxon>Dikarya</taxon>
        <taxon>Ascomycota</taxon>
        <taxon>Pezizomycotina</taxon>
        <taxon>Eurotiomycetes</taxon>
        <taxon>Eurotiomycetidae</taxon>
        <taxon>Eurotiales</taxon>
        <taxon>Aspergillaceae</taxon>
        <taxon>Aspergillus</taxon>
        <taxon>Aspergillus subgen. Nidulantes</taxon>
    </lineage>
</organism>
<protein>
    <submittedName>
        <fullName evidence="1">Uncharacterized protein</fullName>
    </submittedName>
</protein>
<dbReference type="RefSeq" id="XP_040752394.1">
    <property type="nucleotide sequence ID" value="XM_040899959.1"/>
</dbReference>
<dbReference type="Proteomes" id="UP000244073">
    <property type="component" value="Unassembled WGS sequence"/>
</dbReference>
<gene>
    <name evidence="1" type="ORF">P175DRAFT_0532374</name>
</gene>
<dbReference type="VEuPathDB" id="FungiDB:P175DRAFT_0532374"/>
<evidence type="ECO:0000313" key="1">
    <source>
        <dbReference type="EMBL" id="PTU21002.1"/>
    </source>
</evidence>
<sequence>MLLKTRKPKRGEGRHKSHAKLGQFFAVNNPSYETMISIIGPAILHVVHTGEGATWVSGSRRKGTNKPDPPAVRYFGPLHARYPMWLQLDVTDSLSEERGGKVIGRNQETGSVNHETTEKPTKVILADETYEKMLSAVLPISLALVSPRLRA</sequence>